<dbReference type="InterPro" id="IPR013324">
    <property type="entry name" value="RNA_pol_sigma_r3/r4-like"/>
</dbReference>
<gene>
    <name evidence="7" type="ORF">CTI12_AA302060</name>
</gene>
<dbReference type="SUPFAM" id="SSF88946">
    <property type="entry name" value="Sigma2 domain of RNA polymerase sigma factors"/>
    <property type="match status" value="1"/>
</dbReference>
<dbReference type="GO" id="GO:0071482">
    <property type="term" value="P:cellular response to light stimulus"/>
    <property type="evidence" value="ECO:0007669"/>
    <property type="project" value="UniProtKB-ARBA"/>
</dbReference>
<dbReference type="Gene3D" id="1.10.10.10">
    <property type="entry name" value="Winged helix-like DNA-binding domain superfamily/Winged helix DNA-binding domain"/>
    <property type="match status" value="2"/>
</dbReference>
<comment type="similarity">
    <text evidence="1">Belongs to the sigma-70 factor family.</text>
</comment>
<evidence type="ECO:0000256" key="3">
    <source>
        <dbReference type="ARBA" id="ARBA00023082"/>
    </source>
</evidence>
<dbReference type="EMBL" id="PKPP01003514">
    <property type="protein sequence ID" value="PWA69049.1"/>
    <property type="molecule type" value="Genomic_DNA"/>
</dbReference>
<dbReference type="InterPro" id="IPR036388">
    <property type="entry name" value="WH-like_DNA-bd_sf"/>
</dbReference>
<dbReference type="PRINTS" id="PR00046">
    <property type="entry name" value="SIGMA70FCT"/>
</dbReference>
<dbReference type="InterPro" id="IPR007624">
    <property type="entry name" value="RNA_pol_sigma70_r3"/>
</dbReference>
<sequence>MMSSSTTGLTSGTNLLGSSYFYSNTTEKLSCSSDLTYTFIFTKNAITAKKSSNRNSNGRRALKEHASIGANPLSSTEQWVQSFDHLEDEGTKHELSVEALLLLQKSLLEKQWKISTGVNTAIATPTEKSLKKVHVTGSQISARKRRLDAQKKTLNNCSDMQSTIGPELFRNQFRGYVKGEESEVLLTHSEVIVLSKKIKIGLNLEEQKLRLKTKLGCEPSEEQLANSMRISRTNLRTIQIECTLARQKLTLSNVRLVMSIAQRYDNMGAQMADLIQGGLIGLLRGIERYDSSRGFKMSTYVYWWIRQGVSRALMENSRIQRLPTHLHDRQSAIRNAKVKLEEQGITPSIDRIAESLNISRRKVMNATRAITKVFSLDRGANGHLGQTLDTDIPDNCMENNPWHGVDEAALKKEVNKLINTTLGERERYIIRLYYGLDNECLTWEEIGKRIGLSREGVRKIGLAAVEKLKHAAENTRLEAMLVQH</sequence>
<keyword evidence="4" id="KW-0238">DNA-binding</keyword>
<dbReference type="Proteomes" id="UP000245207">
    <property type="component" value="Unassembled WGS sequence"/>
</dbReference>
<dbReference type="InterPro" id="IPR007627">
    <property type="entry name" value="RNA_pol_sigma70_r2"/>
</dbReference>
<keyword evidence="5" id="KW-0804">Transcription</keyword>
<dbReference type="PROSITE" id="PS00715">
    <property type="entry name" value="SIGMA70_1"/>
    <property type="match status" value="1"/>
</dbReference>
<dbReference type="InterPro" id="IPR007630">
    <property type="entry name" value="RNA_pol_sigma70_r4"/>
</dbReference>
<dbReference type="GO" id="GO:0006352">
    <property type="term" value="P:DNA-templated transcription initiation"/>
    <property type="evidence" value="ECO:0007669"/>
    <property type="project" value="InterPro"/>
</dbReference>
<name>A0A2U1N6F0_ARTAN</name>
<keyword evidence="8" id="KW-1185">Reference proteome</keyword>
<dbReference type="InterPro" id="IPR050239">
    <property type="entry name" value="Sigma-70_RNA_pol_init_factors"/>
</dbReference>
<keyword evidence="2" id="KW-0805">Transcription regulation</keyword>
<evidence type="ECO:0000313" key="8">
    <source>
        <dbReference type="Proteomes" id="UP000245207"/>
    </source>
</evidence>
<dbReference type="PANTHER" id="PTHR30603:SF14">
    <property type="entry name" value="RNA POLYMERASE SIGMA FACTOR SIGA"/>
    <property type="match status" value="1"/>
</dbReference>
<dbReference type="OrthoDB" id="2012130at2759"/>
<protein>
    <submittedName>
        <fullName evidence="7">RNA polymerase sigma-70</fullName>
    </submittedName>
</protein>
<evidence type="ECO:0000313" key="7">
    <source>
        <dbReference type="EMBL" id="PWA69049.1"/>
    </source>
</evidence>
<dbReference type="SUPFAM" id="SSF88659">
    <property type="entry name" value="Sigma3 and sigma4 domains of RNA polymerase sigma factors"/>
    <property type="match status" value="2"/>
</dbReference>
<dbReference type="AlphaFoldDB" id="A0A2U1N6F0"/>
<dbReference type="Pfam" id="PF04542">
    <property type="entry name" value="Sigma70_r2"/>
    <property type="match status" value="1"/>
</dbReference>
<feature type="domain" description="RNA polymerase sigma-70" evidence="6">
    <location>
        <begin position="273"/>
        <end position="286"/>
    </location>
</feature>
<dbReference type="InterPro" id="IPR013325">
    <property type="entry name" value="RNA_pol_sigma_r2"/>
</dbReference>
<organism evidence="7 8">
    <name type="scientific">Artemisia annua</name>
    <name type="common">Sweet wormwood</name>
    <dbReference type="NCBI Taxonomy" id="35608"/>
    <lineage>
        <taxon>Eukaryota</taxon>
        <taxon>Viridiplantae</taxon>
        <taxon>Streptophyta</taxon>
        <taxon>Embryophyta</taxon>
        <taxon>Tracheophyta</taxon>
        <taxon>Spermatophyta</taxon>
        <taxon>Magnoliopsida</taxon>
        <taxon>eudicotyledons</taxon>
        <taxon>Gunneridae</taxon>
        <taxon>Pentapetalae</taxon>
        <taxon>asterids</taxon>
        <taxon>campanulids</taxon>
        <taxon>Asterales</taxon>
        <taxon>Asteraceae</taxon>
        <taxon>Asteroideae</taxon>
        <taxon>Anthemideae</taxon>
        <taxon>Artemisiinae</taxon>
        <taxon>Artemisia</taxon>
    </lineage>
</organism>
<dbReference type="InterPro" id="IPR014284">
    <property type="entry name" value="RNA_pol_sigma-70_dom"/>
</dbReference>
<dbReference type="GO" id="GO:0003677">
    <property type="term" value="F:DNA binding"/>
    <property type="evidence" value="ECO:0007669"/>
    <property type="project" value="UniProtKB-KW"/>
</dbReference>
<dbReference type="Pfam" id="PF04545">
    <property type="entry name" value="Sigma70_r4"/>
    <property type="match status" value="1"/>
</dbReference>
<reference evidence="7 8" key="1">
    <citation type="journal article" date="2018" name="Mol. Plant">
        <title>The genome of Artemisia annua provides insight into the evolution of Asteraceae family and artemisinin biosynthesis.</title>
        <authorList>
            <person name="Shen Q."/>
            <person name="Zhang L."/>
            <person name="Liao Z."/>
            <person name="Wang S."/>
            <person name="Yan T."/>
            <person name="Shi P."/>
            <person name="Liu M."/>
            <person name="Fu X."/>
            <person name="Pan Q."/>
            <person name="Wang Y."/>
            <person name="Lv Z."/>
            <person name="Lu X."/>
            <person name="Zhang F."/>
            <person name="Jiang W."/>
            <person name="Ma Y."/>
            <person name="Chen M."/>
            <person name="Hao X."/>
            <person name="Li L."/>
            <person name="Tang Y."/>
            <person name="Lv G."/>
            <person name="Zhou Y."/>
            <person name="Sun X."/>
            <person name="Brodelius P.E."/>
            <person name="Rose J.K.C."/>
            <person name="Tang K."/>
        </authorList>
    </citation>
    <scope>NUCLEOTIDE SEQUENCE [LARGE SCALE GENOMIC DNA]</scope>
    <source>
        <strain evidence="8">cv. Huhao1</strain>
        <tissue evidence="7">Leaf</tissue>
    </source>
</reference>
<dbReference type="STRING" id="35608.A0A2U1N6F0"/>
<accession>A0A2U1N6F0</accession>
<evidence type="ECO:0000259" key="6">
    <source>
        <dbReference type="PROSITE" id="PS00715"/>
    </source>
</evidence>
<comment type="caution">
    <text evidence="7">The sequence shown here is derived from an EMBL/GenBank/DDBJ whole genome shotgun (WGS) entry which is preliminary data.</text>
</comment>
<evidence type="ECO:0000256" key="5">
    <source>
        <dbReference type="ARBA" id="ARBA00023163"/>
    </source>
</evidence>
<dbReference type="Pfam" id="PF04539">
    <property type="entry name" value="Sigma70_r3"/>
    <property type="match status" value="1"/>
</dbReference>
<keyword evidence="3" id="KW-0731">Sigma factor</keyword>
<evidence type="ECO:0000256" key="4">
    <source>
        <dbReference type="ARBA" id="ARBA00023125"/>
    </source>
</evidence>
<dbReference type="InterPro" id="IPR000943">
    <property type="entry name" value="RNA_pol_sigma70"/>
</dbReference>
<evidence type="ECO:0000256" key="2">
    <source>
        <dbReference type="ARBA" id="ARBA00023015"/>
    </source>
</evidence>
<proteinExistence type="inferred from homology"/>
<dbReference type="NCBIfam" id="TIGR02937">
    <property type="entry name" value="sigma70-ECF"/>
    <property type="match status" value="1"/>
</dbReference>
<dbReference type="Gene3D" id="1.10.601.10">
    <property type="entry name" value="RNA Polymerase Primary Sigma Factor"/>
    <property type="match status" value="1"/>
</dbReference>
<dbReference type="PANTHER" id="PTHR30603">
    <property type="entry name" value="RNA POLYMERASE SIGMA FACTOR RPO"/>
    <property type="match status" value="1"/>
</dbReference>
<evidence type="ECO:0000256" key="1">
    <source>
        <dbReference type="ARBA" id="ARBA00007788"/>
    </source>
</evidence>
<dbReference type="GO" id="GO:0016987">
    <property type="term" value="F:sigma factor activity"/>
    <property type="evidence" value="ECO:0007669"/>
    <property type="project" value="UniProtKB-KW"/>
</dbReference>